<sequence length="84" mass="9660">MKIEKVNRIKYLGVMVNSKNNNNDHVDSTIKSTIISFYTTNNLSITNMQMKTRIKVMHFKTLCRPKLSYGCEPLKINSSHNGII</sequence>
<dbReference type="EMBL" id="REGN01003454">
    <property type="protein sequence ID" value="RNA22433.1"/>
    <property type="molecule type" value="Genomic_DNA"/>
</dbReference>
<gene>
    <name evidence="1" type="ORF">BpHYR1_052904</name>
</gene>
<keyword evidence="2" id="KW-1185">Reference proteome</keyword>
<evidence type="ECO:0008006" key="3">
    <source>
        <dbReference type="Google" id="ProtNLM"/>
    </source>
</evidence>
<comment type="caution">
    <text evidence="1">The sequence shown here is derived from an EMBL/GenBank/DDBJ whole genome shotgun (WGS) entry which is preliminary data.</text>
</comment>
<name>A0A3M7RFS8_BRAPC</name>
<organism evidence="1 2">
    <name type="scientific">Brachionus plicatilis</name>
    <name type="common">Marine rotifer</name>
    <name type="synonym">Brachionus muelleri</name>
    <dbReference type="NCBI Taxonomy" id="10195"/>
    <lineage>
        <taxon>Eukaryota</taxon>
        <taxon>Metazoa</taxon>
        <taxon>Spiralia</taxon>
        <taxon>Gnathifera</taxon>
        <taxon>Rotifera</taxon>
        <taxon>Eurotatoria</taxon>
        <taxon>Monogononta</taxon>
        <taxon>Pseudotrocha</taxon>
        <taxon>Ploima</taxon>
        <taxon>Brachionidae</taxon>
        <taxon>Brachionus</taxon>
    </lineage>
</organism>
<accession>A0A3M7RFS8</accession>
<evidence type="ECO:0000313" key="1">
    <source>
        <dbReference type="EMBL" id="RNA22433.1"/>
    </source>
</evidence>
<dbReference type="AlphaFoldDB" id="A0A3M7RFS8"/>
<reference evidence="1 2" key="1">
    <citation type="journal article" date="2018" name="Sci. Rep.">
        <title>Genomic signatures of local adaptation to the degree of environmental predictability in rotifers.</title>
        <authorList>
            <person name="Franch-Gras L."/>
            <person name="Hahn C."/>
            <person name="Garcia-Roger E.M."/>
            <person name="Carmona M.J."/>
            <person name="Serra M."/>
            <person name="Gomez A."/>
        </authorList>
    </citation>
    <scope>NUCLEOTIDE SEQUENCE [LARGE SCALE GENOMIC DNA]</scope>
    <source>
        <strain evidence="1">HYR1</strain>
    </source>
</reference>
<proteinExistence type="predicted"/>
<protein>
    <recommendedName>
        <fullName evidence="3">RNA-directed DNA polymerase from mobile element jockey-like</fullName>
    </recommendedName>
</protein>
<evidence type="ECO:0000313" key="2">
    <source>
        <dbReference type="Proteomes" id="UP000276133"/>
    </source>
</evidence>
<dbReference type="OrthoDB" id="410404at2759"/>
<dbReference type="Proteomes" id="UP000276133">
    <property type="component" value="Unassembled WGS sequence"/>
</dbReference>